<reference evidence="8" key="1">
    <citation type="submission" date="2020-02" db="EMBL/GenBank/DDBJ databases">
        <title>Genomic and physiological characterization of two novel Nitrospinaceae genera.</title>
        <authorList>
            <person name="Mueller A.J."/>
            <person name="Jung M.-Y."/>
            <person name="Strachan C.R."/>
            <person name="Herbold C.W."/>
            <person name="Kirkegaard R.H."/>
            <person name="Daims H."/>
        </authorList>
    </citation>
    <scope>NUCLEOTIDE SEQUENCE [LARGE SCALE GENOMIC DNA]</scope>
</reference>
<organism evidence="7 8">
    <name type="scientific">Candidatus Nitrohelix vancouverensis</name>
    <dbReference type="NCBI Taxonomy" id="2705534"/>
    <lineage>
        <taxon>Bacteria</taxon>
        <taxon>Pseudomonadati</taxon>
        <taxon>Nitrospinota/Tectimicrobiota group</taxon>
        <taxon>Nitrospinota</taxon>
        <taxon>Nitrospinia</taxon>
        <taxon>Nitrospinales</taxon>
        <taxon>Nitrospinaceae</taxon>
        <taxon>Candidatus Nitrohelix</taxon>
    </lineage>
</organism>
<name>A0A7T0C4N7_9BACT</name>
<keyword evidence="1 5" id="KW-0732">Signal</keyword>
<dbReference type="PANTHER" id="PTHR37423">
    <property type="entry name" value="SOLUBLE LYTIC MUREIN TRANSGLYCOSYLASE-RELATED"/>
    <property type="match status" value="1"/>
</dbReference>
<evidence type="ECO:0000256" key="1">
    <source>
        <dbReference type="ARBA" id="ARBA00022729"/>
    </source>
</evidence>
<proteinExistence type="inferred from homology"/>
<dbReference type="InterPro" id="IPR039565">
    <property type="entry name" value="BamD-like"/>
</dbReference>
<dbReference type="Proteomes" id="UP000594464">
    <property type="component" value="Chromosome"/>
</dbReference>
<dbReference type="PROSITE" id="PS51257">
    <property type="entry name" value="PROKAR_LIPOPROTEIN"/>
    <property type="match status" value="1"/>
</dbReference>
<evidence type="ECO:0000313" key="8">
    <source>
        <dbReference type="Proteomes" id="UP000594464"/>
    </source>
</evidence>
<dbReference type="NCBIfam" id="TIGR03302">
    <property type="entry name" value="OM_YfiO"/>
    <property type="match status" value="1"/>
</dbReference>
<dbReference type="AlphaFoldDB" id="A0A7T0C4N7"/>
<evidence type="ECO:0000313" key="7">
    <source>
        <dbReference type="EMBL" id="QPJ66464.1"/>
    </source>
</evidence>
<keyword evidence="3" id="KW-0998">Cell outer membrane</keyword>
<dbReference type="InterPro" id="IPR011990">
    <property type="entry name" value="TPR-like_helical_dom_sf"/>
</dbReference>
<dbReference type="PROSITE" id="PS50005">
    <property type="entry name" value="TPR"/>
    <property type="match status" value="2"/>
</dbReference>
<sequence>MNSFRYKKLVSLTLALILLFSGAVACDKKKKRFELPADELLAKGKLFMKNHNSLKAREAFEQILEEYPNSAERIPALMLLADVHYNDEEFQESKFHYVKFTQQHPAHKHVDRAFYYSAMSDYRQMDIAARDQTYTEKAIEEFEKLLKSFPDSRFAEDSKRKIQECKDTLALNIFQIGKFYFRTQSYQAAIGRFRRVMAEYPDQSYIDEAMYLMGESYYKEQNFEESQKIFKELLTKYPRSKFSLELKKRIKTTR</sequence>
<dbReference type="Pfam" id="PF13525">
    <property type="entry name" value="YfiO"/>
    <property type="match status" value="1"/>
</dbReference>
<keyword evidence="4" id="KW-0802">TPR repeat</keyword>
<dbReference type="KEGG" id="nva:G3M78_14080"/>
<dbReference type="SMART" id="SM00028">
    <property type="entry name" value="TPR"/>
    <property type="match status" value="4"/>
</dbReference>
<dbReference type="InterPro" id="IPR019734">
    <property type="entry name" value="TPR_rpt"/>
</dbReference>
<accession>A0A7T0C4N7</accession>
<feature type="repeat" description="TPR" evidence="4">
    <location>
        <begin position="207"/>
        <end position="240"/>
    </location>
</feature>
<evidence type="ECO:0000256" key="2">
    <source>
        <dbReference type="ARBA" id="ARBA00023136"/>
    </source>
</evidence>
<feature type="domain" description="Outer membrane lipoprotein BamD-like" evidence="6">
    <location>
        <begin position="36"/>
        <end position="220"/>
    </location>
</feature>
<evidence type="ECO:0000259" key="6">
    <source>
        <dbReference type="Pfam" id="PF13525"/>
    </source>
</evidence>
<dbReference type="InterPro" id="IPR017689">
    <property type="entry name" value="BamD"/>
</dbReference>
<evidence type="ECO:0000256" key="4">
    <source>
        <dbReference type="PROSITE-ProRule" id="PRU00339"/>
    </source>
</evidence>
<evidence type="ECO:0000256" key="5">
    <source>
        <dbReference type="SAM" id="SignalP"/>
    </source>
</evidence>
<feature type="repeat" description="TPR" evidence="4">
    <location>
        <begin position="170"/>
        <end position="203"/>
    </location>
</feature>
<dbReference type="SUPFAM" id="SSF48452">
    <property type="entry name" value="TPR-like"/>
    <property type="match status" value="1"/>
</dbReference>
<feature type="signal peptide" evidence="5">
    <location>
        <begin position="1"/>
        <end position="25"/>
    </location>
</feature>
<dbReference type="PANTHER" id="PTHR37423:SF6">
    <property type="entry name" value="CELL DIVISION COORDINATOR CPOB"/>
    <property type="match status" value="1"/>
</dbReference>
<dbReference type="EMBL" id="CP048620">
    <property type="protein sequence ID" value="QPJ66464.1"/>
    <property type="molecule type" value="Genomic_DNA"/>
</dbReference>
<feature type="chain" id="PRO_5032367475" evidence="5">
    <location>
        <begin position="26"/>
        <end position="254"/>
    </location>
</feature>
<dbReference type="HAMAP" id="MF_00922">
    <property type="entry name" value="OM_assembly_BamD"/>
    <property type="match status" value="1"/>
</dbReference>
<dbReference type="Gene3D" id="1.25.40.10">
    <property type="entry name" value="Tetratricopeptide repeat domain"/>
    <property type="match status" value="1"/>
</dbReference>
<gene>
    <name evidence="7" type="primary">bamD</name>
    <name evidence="7" type="ORF">G3M78_14080</name>
</gene>
<keyword evidence="2" id="KW-0472">Membrane</keyword>
<protein>
    <submittedName>
        <fullName evidence="7">Outer membrane protein assembly factor BamD</fullName>
    </submittedName>
</protein>
<evidence type="ECO:0000256" key="3">
    <source>
        <dbReference type="ARBA" id="ARBA00023237"/>
    </source>
</evidence>